<accession>A0A059J275</accession>
<gene>
    <name evidence="2" type="ORF">H109_06100</name>
</gene>
<evidence type="ECO:0000313" key="3">
    <source>
        <dbReference type="Proteomes" id="UP000024533"/>
    </source>
</evidence>
<sequence length="114" mass="12261">MELLPTPSVQMSGVSTPGTSISAVTRDERVKSKDRSDLRPRNRSGGRYGRLVRVCCFAQELGWVNFLKSQSCSIAAIWHGATPAPALSHPSWSSGAGWTKSTAVAKMGMLARRG</sequence>
<reference evidence="2 3" key="1">
    <citation type="submission" date="2014-02" db="EMBL/GenBank/DDBJ databases">
        <title>The Genome Sequence of Trichophyton interdigitale MR816.</title>
        <authorList>
            <consortium name="The Broad Institute Genomics Platform"/>
            <person name="Cuomo C.A."/>
            <person name="White T.C."/>
            <person name="Graser Y."/>
            <person name="Martinez-Rossi N."/>
            <person name="Heitman J."/>
            <person name="Young S.K."/>
            <person name="Zeng Q."/>
            <person name="Gargeya S."/>
            <person name="Abouelleil A."/>
            <person name="Alvarado L."/>
            <person name="Chapman S.B."/>
            <person name="Gainer-Dewar J."/>
            <person name="Goldberg J."/>
            <person name="Griggs A."/>
            <person name="Gujja S."/>
            <person name="Hansen M."/>
            <person name="Howarth C."/>
            <person name="Imamovic A."/>
            <person name="Larimer J."/>
            <person name="Martinez D."/>
            <person name="Murphy C."/>
            <person name="Pearson M.D."/>
            <person name="Persinoti G."/>
            <person name="Poon T."/>
            <person name="Priest M."/>
            <person name="Roberts A.D."/>
            <person name="Saif S."/>
            <person name="Shea T.D."/>
            <person name="Sykes S.N."/>
            <person name="Wortman J."/>
            <person name="Nusbaum C."/>
            <person name="Birren B."/>
        </authorList>
    </citation>
    <scope>NUCLEOTIDE SEQUENCE [LARGE SCALE GENOMIC DNA]</scope>
    <source>
        <strain evidence="2 3">MR816</strain>
    </source>
</reference>
<organism evidence="2 3">
    <name type="scientific">Trichophyton interdigitale (strain MR816)</name>
    <dbReference type="NCBI Taxonomy" id="1215338"/>
    <lineage>
        <taxon>Eukaryota</taxon>
        <taxon>Fungi</taxon>
        <taxon>Dikarya</taxon>
        <taxon>Ascomycota</taxon>
        <taxon>Pezizomycotina</taxon>
        <taxon>Eurotiomycetes</taxon>
        <taxon>Eurotiomycetidae</taxon>
        <taxon>Onygenales</taxon>
        <taxon>Arthrodermataceae</taxon>
        <taxon>Trichophyton</taxon>
    </lineage>
</organism>
<keyword evidence="3" id="KW-1185">Reference proteome</keyword>
<proteinExistence type="predicted"/>
<dbReference type="EMBL" id="AOKY01000387">
    <property type="protein sequence ID" value="KDB21960.1"/>
    <property type="molecule type" value="Genomic_DNA"/>
</dbReference>
<dbReference type="AlphaFoldDB" id="A0A059J275"/>
<dbReference type="Proteomes" id="UP000024533">
    <property type="component" value="Unassembled WGS sequence"/>
</dbReference>
<feature type="region of interest" description="Disordered" evidence="1">
    <location>
        <begin position="1"/>
        <end position="46"/>
    </location>
</feature>
<comment type="caution">
    <text evidence="2">The sequence shown here is derived from an EMBL/GenBank/DDBJ whole genome shotgun (WGS) entry which is preliminary data.</text>
</comment>
<feature type="compositionally biased region" description="Basic and acidic residues" evidence="1">
    <location>
        <begin position="25"/>
        <end position="40"/>
    </location>
</feature>
<protein>
    <submittedName>
        <fullName evidence="2">Uncharacterized protein</fullName>
    </submittedName>
</protein>
<feature type="compositionally biased region" description="Polar residues" evidence="1">
    <location>
        <begin position="7"/>
        <end position="23"/>
    </location>
</feature>
<evidence type="ECO:0000256" key="1">
    <source>
        <dbReference type="SAM" id="MobiDB-lite"/>
    </source>
</evidence>
<evidence type="ECO:0000313" key="2">
    <source>
        <dbReference type="EMBL" id="KDB21960.1"/>
    </source>
</evidence>
<dbReference type="HOGENOM" id="CLU_2122817_0_0_1"/>
<name>A0A059J275_TRIIM</name>